<reference evidence="16" key="2">
    <citation type="submission" date="2020-09" db="EMBL/GenBank/DDBJ databases">
        <authorList>
            <person name="Sun Q."/>
            <person name="Zhou Y."/>
        </authorList>
    </citation>
    <scope>NUCLEOTIDE SEQUENCE</scope>
    <source>
        <strain evidence="16">CGMCC 1.12360</strain>
    </source>
</reference>
<evidence type="ECO:0000256" key="6">
    <source>
        <dbReference type="ARBA" id="ARBA00022679"/>
    </source>
</evidence>
<dbReference type="InterPro" id="IPR029151">
    <property type="entry name" value="Sensor-like_sf"/>
</dbReference>
<evidence type="ECO:0000256" key="8">
    <source>
        <dbReference type="ARBA" id="ARBA00022741"/>
    </source>
</evidence>
<dbReference type="Proteomes" id="UP000602050">
    <property type="component" value="Unassembled WGS sequence"/>
</dbReference>
<evidence type="ECO:0000256" key="5">
    <source>
        <dbReference type="ARBA" id="ARBA00022553"/>
    </source>
</evidence>
<feature type="domain" description="Histidine kinase" evidence="15">
    <location>
        <begin position="311"/>
        <end position="525"/>
    </location>
</feature>
<dbReference type="InterPro" id="IPR039506">
    <property type="entry name" value="SPOB_a"/>
</dbReference>
<dbReference type="PANTHER" id="PTHR43547">
    <property type="entry name" value="TWO-COMPONENT HISTIDINE KINASE"/>
    <property type="match status" value="1"/>
</dbReference>
<dbReference type="InterPro" id="IPR004358">
    <property type="entry name" value="Sig_transdc_His_kin-like_C"/>
</dbReference>
<keyword evidence="6" id="KW-0808">Transferase</keyword>
<comment type="subcellular location">
    <subcellularLocation>
        <location evidence="2">Cell membrane</location>
        <topology evidence="2">Multi-pass membrane protein</topology>
    </subcellularLocation>
</comment>
<sequence>MKKQIKLRTKILLLSSILVCISVLVSGLTMLVSVSASFEEEIGERAIAIARTIAQMDDIRNAVGRPNGEEVIQPIAERIRVSTNVDYIVILDMNRIRYSHPSESRIGQVFEGGDELAAFSELEYTSKAEGELGYAIRAFVPIMNEEGVEQVGVAVVGILSPTFQSLIQVYQKDLLISLYWGLIIGLAGAWLLANNVKKQTYQLEPYEIARLFEERSTMMETLDIGIIATDDQGKVTYMNRQAEKYTEISFAGELSIDTIFPQPWMTKDLFRKGKLTNKPINIRGTMYLISIHPLFVKDHYLGSLLTLKNRSEAEQLGEELTGVKSLVSALRAQNHEYMNKLHSIAGLIQLGNTEKALELIIDETSYEENTVQFMRDRIQNYGISGLLLGKRSLAKEAGVELCIDSNSYLTELMDGISAGDMITILGNLLNNAIEACTESGTKKVTCLLQGKSDYLYISVEDTGHGMTEEEQSRIFEHGYSSKGKEGRGIGLVLVKEIVDANNGRISVQSEKGRGTTVIIEIASLEKEGFS</sequence>
<dbReference type="SUPFAM" id="SSF55874">
    <property type="entry name" value="ATPase domain of HSP90 chaperone/DNA topoisomerase II/histidine kinase"/>
    <property type="match status" value="1"/>
</dbReference>
<dbReference type="Pfam" id="PF02518">
    <property type="entry name" value="HATPase_c"/>
    <property type="match status" value="1"/>
</dbReference>
<evidence type="ECO:0000256" key="14">
    <source>
        <dbReference type="SAM" id="Phobius"/>
    </source>
</evidence>
<dbReference type="Pfam" id="PF00989">
    <property type="entry name" value="PAS"/>
    <property type="match status" value="1"/>
</dbReference>
<dbReference type="Gene3D" id="3.30.565.10">
    <property type="entry name" value="Histidine kinase-like ATPase, C-terminal domain"/>
    <property type="match status" value="1"/>
</dbReference>
<evidence type="ECO:0000256" key="10">
    <source>
        <dbReference type="ARBA" id="ARBA00022840"/>
    </source>
</evidence>
<evidence type="ECO:0000256" key="2">
    <source>
        <dbReference type="ARBA" id="ARBA00004651"/>
    </source>
</evidence>
<evidence type="ECO:0000256" key="9">
    <source>
        <dbReference type="ARBA" id="ARBA00022777"/>
    </source>
</evidence>
<organism evidence="16 17">
    <name type="scientific">Compostibacillus humi</name>
    <dbReference type="NCBI Taxonomy" id="1245525"/>
    <lineage>
        <taxon>Bacteria</taxon>
        <taxon>Bacillati</taxon>
        <taxon>Bacillota</taxon>
        <taxon>Bacilli</taxon>
        <taxon>Bacillales</taxon>
        <taxon>Bacillaceae</taxon>
        <taxon>Compostibacillus</taxon>
    </lineage>
</organism>
<dbReference type="GO" id="GO:0005886">
    <property type="term" value="C:plasma membrane"/>
    <property type="evidence" value="ECO:0007669"/>
    <property type="project" value="UniProtKB-SubCell"/>
</dbReference>
<dbReference type="GO" id="GO:0005524">
    <property type="term" value="F:ATP binding"/>
    <property type="evidence" value="ECO:0007669"/>
    <property type="project" value="UniProtKB-KW"/>
</dbReference>
<dbReference type="InterPro" id="IPR005467">
    <property type="entry name" value="His_kinase_dom"/>
</dbReference>
<dbReference type="InterPro" id="IPR035965">
    <property type="entry name" value="PAS-like_dom_sf"/>
</dbReference>
<keyword evidence="17" id="KW-1185">Reference proteome</keyword>
<evidence type="ECO:0000259" key="15">
    <source>
        <dbReference type="PROSITE" id="PS50109"/>
    </source>
</evidence>
<dbReference type="SMART" id="SM00387">
    <property type="entry name" value="HATPase_c"/>
    <property type="match status" value="1"/>
</dbReference>
<dbReference type="PRINTS" id="PR00344">
    <property type="entry name" value="BCTRLSENSOR"/>
</dbReference>
<evidence type="ECO:0000313" key="16">
    <source>
        <dbReference type="EMBL" id="GGH67851.1"/>
    </source>
</evidence>
<keyword evidence="4" id="KW-1003">Cell membrane</keyword>
<dbReference type="SUPFAM" id="SSF55785">
    <property type="entry name" value="PYP-like sensor domain (PAS domain)"/>
    <property type="match status" value="1"/>
</dbReference>
<dbReference type="InterPro" id="IPR016120">
    <property type="entry name" value="Sig_transdc_His_kin_SpoOB"/>
</dbReference>
<dbReference type="Gene3D" id="1.10.287.130">
    <property type="match status" value="1"/>
</dbReference>
<dbReference type="SUPFAM" id="SSF103190">
    <property type="entry name" value="Sensory domain-like"/>
    <property type="match status" value="1"/>
</dbReference>
<keyword evidence="5" id="KW-0597">Phosphoprotein</keyword>
<keyword evidence="7 14" id="KW-0812">Transmembrane</keyword>
<evidence type="ECO:0000256" key="1">
    <source>
        <dbReference type="ARBA" id="ARBA00000085"/>
    </source>
</evidence>
<proteinExistence type="predicted"/>
<keyword evidence="10" id="KW-0067">ATP-binding</keyword>
<evidence type="ECO:0000256" key="12">
    <source>
        <dbReference type="ARBA" id="ARBA00023012"/>
    </source>
</evidence>
<dbReference type="CDD" id="cd18773">
    <property type="entry name" value="PDC1_HK_sensor"/>
    <property type="match status" value="1"/>
</dbReference>
<dbReference type="AlphaFoldDB" id="A0A8J3EIW1"/>
<comment type="catalytic activity">
    <reaction evidence="1">
        <text>ATP + protein L-histidine = ADP + protein N-phospho-L-histidine.</text>
        <dbReference type="EC" id="2.7.13.3"/>
    </reaction>
</comment>
<dbReference type="InterPro" id="IPR036890">
    <property type="entry name" value="HATPase_C_sf"/>
</dbReference>
<dbReference type="Pfam" id="PF14689">
    <property type="entry name" value="SPOB_a"/>
    <property type="match status" value="1"/>
</dbReference>
<dbReference type="RefSeq" id="WP_188390325.1">
    <property type="nucleotide sequence ID" value="NZ_BMEV01000001.1"/>
</dbReference>
<gene>
    <name evidence="16" type="ORF">GCM10010978_00240</name>
</gene>
<dbReference type="InterPro" id="IPR033463">
    <property type="entry name" value="sCache_3"/>
</dbReference>
<dbReference type="InterPro" id="IPR003594">
    <property type="entry name" value="HATPase_dom"/>
</dbReference>
<evidence type="ECO:0000256" key="13">
    <source>
        <dbReference type="ARBA" id="ARBA00023136"/>
    </source>
</evidence>
<dbReference type="Pfam" id="PF17203">
    <property type="entry name" value="sCache_3_2"/>
    <property type="match status" value="1"/>
</dbReference>
<keyword evidence="9 16" id="KW-0418">Kinase</keyword>
<evidence type="ECO:0000256" key="4">
    <source>
        <dbReference type="ARBA" id="ARBA00022475"/>
    </source>
</evidence>
<accession>A0A8J3EIW1</accession>
<comment type="caution">
    <text evidence="16">The sequence shown here is derived from an EMBL/GenBank/DDBJ whole genome shotgun (WGS) entry which is preliminary data.</text>
</comment>
<evidence type="ECO:0000256" key="11">
    <source>
        <dbReference type="ARBA" id="ARBA00022989"/>
    </source>
</evidence>
<keyword evidence="11 14" id="KW-1133">Transmembrane helix</keyword>
<dbReference type="PROSITE" id="PS50109">
    <property type="entry name" value="HIS_KIN"/>
    <property type="match status" value="1"/>
</dbReference>
<protein>
    <recommendedName>
        <fullName evidence="3">histidine kinase</fullName>
        <ecNumber evidence="3">2.7.13.3</ecNumber>
    </recommendedName>
</protein>
<evidence type="ECO:0000313" key="17">
    <source>
        <dbReference type="Proteomes" id="UP000602050"/>
    </source>
</evidence>
<feature type="transmembrane region" description="Helical" evidence="14">
    <location>
        <begin position="12"/>
        <end position="32"/>
    </location>
</feature>
<dbReference type="PANTHER" id="PTHR43547:SF10">
    <property type="entry name" value="SENSOR HISTIDINE KINASE DCUS"/>
    <property type="match status" value="1"/>
</dbReference>
<evidence type="ECO:0000256" key="3">
    <source>
        <dbReference type="ARBA" id="ARBA00012438"/>
    </source>
</evidence>
<dbReference type="GO" id="GO:0000155">
    <property type="term" value="F:phosphorelay sensor kinase activity"/>
    <property type="evidence" value="ECO:0007669"/>
    <property type="project" value="InterPro"/>
</dbReference>
<evidence type="ECO:0000256" key="7">
    <source>
        <dbReference type="ARBA" id="ARBA00022692"/>
    </source>
</evidence>
<keyword evidence="12" id="KW-0902">Two-component regulatory system</keyword>
<name>A0A8J3EIW1_9BACI</name>
<dbReference type="EMBL" id="BMEV01000001">
    <property type="protein sequence ID" value="GGH67851.1"/>
    <property type="molecule type" value="Genomic_DNA"/>
</dbReference>
<dbReference type="GO" id="GO:0006355">
    <property type="term" value="P:regulation of DNA-templated transcription"/>
    <property type="evidence" value="ECO:0007669"/>
    <property type="project" value="InterPro"/>
</dbReference>
<dbReference type="SUPFAM" id="SSF55890">
    <property type="entry name" value="Sporulation response regulatory protein Spo0B"/>
    <property type="match status" value="1"/>
</dbReference>
<keyword evidence="13 14" id="KW-0472">Membrane</keyword>
<reference evidence="16" key="1">
    <citation type="journal article" date="2014" name="Int. J. Syst. Evol. Microbiol.">
        <title>Complete genome sequence of Corynebacterium casei LMG S-19264T (=DSM 44701T), isolated from a smear-ripened cheese.</title>
        <authorList>
            <consortium name="US DOE Joint Genome Institute (JGI-PGF)"/>
            <person name="Walter F."/>
            <person name="Albersmeier A."/>
            <person name="Kalinowski J."/>
            <person name="Ruckert C."/>
        </authorList>
    </citation>
    <scope>NUCLEOTIDE SEQUENCE</scope>
    <source>
        <strain evidence="16">CGMCC 1.12360</strain>
    </source>
</reference>
<dbReference type="InterPro" id="IPR013767">
    <property type="entry name" value="PAS_fold"/>
</dbReference>
<dbReference type="Gene3D" id="3.30.450.20">
    <property type="entry name" value="PAS domain"/>
    <property type="match status" value="2"/>
</dbReference>
<dbReference type="EC" id="2.7.13.3" evidence="3"/>
<keyword evidence="8" id="KW-0547">Nucleotide-binding</keyword>